<dbReference type="OrthoDB" id="5863171at2759"/>
<evidence type="ECO:0000256" key="4">
    <source>
        <dbReference type="SAM" id="MobiDB-lite"/>
    </source>
</evidence>
<name>A0A8H4UT09_9HYPO</name>
<feature type="domain" description="Zinc finger PHD-type" evidence="5">
    <location>
        <begin position="160"/>
        <end position="210"/>
    </location>
</feature>
<organism evidence="6 7">
    <name type="scientific">Fusarium zealandicum</name>
    <dbReference type="NCBI Taxonomy" id="1053134"/>
    <lineage>
        <taxon>Eukaryota</taxon>
        <taxon>Fungi</taxon>
        <taxon>Dikarya</taxon>
        <taxon>Ascomycota</taxon>
        <taxon>Pezizomycotina</taxon>
        <taxon>Sordariomycetes</taxon>
        <taxon>Hypocreomycetidae</taxon>
        <taxon>Hypocreales</taxon>
        <taxon>Nectriaceae</taxon>
        <taxon>Fusarium</taxon>
        <taxon>Fusarium staphyleae species complex</taxon>
    </lineage>
</organism>
<dbReference type="SMART" id="SM00249">
    <property type="entry name" value="PHD"/>
    <property type="match status" value="1"/>
</dbReference>
<protein>
    <recommendedName>
        <fullName evidence="5">Zinc finger PHD-type domain-containing protein</fullName>
    </recommendedName>
</protein>
<gene>
    <name evidence="6" type="ORF">FZEAL_1292</name>
</gene>
<evidence type="ECO:0000256" key="2">
    <source>
        <dbReference type="ARBA" id="ARBA00022771"/>
    </source>
</evidence>
<feature type="compositionally biased region" description="Polar residues" evidence="4">
    <location>
        <begin position="337"/>
        <end position="353"/>
    </location>
</feature>
<dbReference type="InterPro" id="IPR011011">
    <property type="entry name" value="Znf_FYVE_PHD"/>
</dbReference>
<comment type="caution">
    <text evidence="6">The sequence shown here is derived from an EMBL/GenBank/DDBJ whole genome shotgun (WGS) entry which is preliminary data.</text>
</comment>
<dbReference type="InterPro" id="IPR013083">
    <property type="entry name" value="Znf_RING/FYVE/PHD"/>
</dbReference>
<dbReference type="EMBL" id="JABEYC010000072">
    <property type="protein sequence ID" value="KAF4983254.1"/>
    <property type="molecule type" value="Genomic_DNA"/>
</dbReference>
<evidence type="ECO:0000259" key="5">
    <source>
        <dbReference type="SMART" id="SM00249"/>
    </source>
</evidence>
<reference evidence="6" key="1">
    <citation type="journal article" date="2020" name="BMC Genomics">
        <title>Correction to: Identification and distribution of gene clusters required for synthesis of sphingolipid metabolism inhibitors in diverse species of the filamentous fungus Fusarium.</title>
        <authorList>
            <person name="Kim H.S."/>
            <person name="Lohmar J.M."/>
            <person name="Busman M."/>
            <person name="Brown D.W."/>
            <person name="Naumann T.A."/>
            <person name="Divon H.H."/>
            <person name="Lysoe E."/>
            <person name="Uhlig S."/>
            <person name="Proctor R.H."/>
        </authorList>
    </citation>
    <scope>NUCLEOTIDE SEQUENCE</scope>
    <source>
        <strain evidence="6">NRRL 22465</strain>
    </source>
</reference>
<dbReference type="AlphaFoldDB" id="A0A8H4UT09"/>
<proteinExistence type="predicted"/>
<dbReference type="SUPFAM" id="SSF57903">
    <property type="entry name" value="FYVE/PHD zinc finger"/>
    <property type="match status" value="1"/>
</dbReference>
<dbReference type="GO" id="GO:0008270">
    <property type="term" value="F:zinc ion binding"/>
    <property type="evidence" value="ECO:0007669"/>
    <property type="project" value="UniProtKB-KW"/>
</dbReference>
<keyword evidence="7" id="KW-1185">Reference proteome</keyword>
<sequence length="449" mass="49077">MSWMGQDLPMSIDDRQPDDSEIQGRDAPVANTATSNPSSMEQLAYTHQFSSETSVILNRINASSRKGNGEQIGTTAVQELDATVPIREPASSTLQQTLQLAPGHGPASWGSVHAGTKRKRDSSSEKADFTQDTIAFPWSDQAASLHQPGLGTQPQGQQVQCSKCEGSAHMSQNGLVTCTRCLSSWHQQCHSPTITGEATSASSFTCAACTADREESARLKGKSSQQRQYEIEKLRQKRLAALPRGVVPAKPALVGFGAGQAPDASVSPTLCQGCCQGYNKVLLTRPKKRAEYFESMRKTDLLNVLSLCDQLKPNLLVDVLVSVSKRHPDLPLFSSPDWETQTPATARTHNISNKPRHGHVLLSAKARPKHKTTKKILKRTRVIEVITSAPEEDEDVLPPTWAKADEGLYSKLPPEVEDREFLLDENDEESFSHFLVDGFGKQIMEPVGA</sequence>
<accession>A0A8H4UT09</accession>
<dbReference type="Proteomes" id="UP000635477">
    <property type="component" value="Unassembled WGS sequence"/>
</dbReference>
<keyword evidence="2" id="KW-0863">Zinc-finger</keyword>
<feature type="compositionally biased region" description="Basic and acidic residues" evidence="4">
    <location>
        <begin position="12"/>
        <end position="24"/>
    </location>
</feature>
<feature type="region of interest" description="Disordered" evidence="4">
    <location>
        <begin position="334"/>
        <end position="356"/>
    </location>
</feature>
<evidence type="ECO:0000313" key="7">
    <source>
        <dbReference type="Proteomes" id="UP000635477"/>
    </source>
</evidence>
<evidence type="ECO:0000256" key="3">
    <source>
        <dbReference type="ARBA" id="ARBA00022833"/>
    </source>
</evidence>
<feature type="region of interest" description="Disordered" evidence="4">
    <location>
        <begin position="1"/>
        <end position="39"/>
    </location>
</feature>
<keyword evidence="3" id="KW-0862">Zinc</keyword>
<dbReference type="Gene3D" id="3.30.40.10">
    <property type="entry name" value="Zinc/RING finger domain, C3HC4 (zinc finger)"/>
    <property type="match status" value="1"/>
</dbReference>
<reference evidence="6" key="2">
    <citation type="submission" date="2020-05" db="EMBL/GenBank/DDBJ databases">
        <authorList>
            <person name="Kim H.-S."/>
            <person name="Proctor R.H."/>
            <person name="Brown D.W."/>
        </authorList>
    </citation>
    <scope>NUCLEOTIDE SEQUENCE</scope>
    <source>
        <strain evidence="6">NRRL 22465</strain>
    </source>
</reference>
<evidence type="ECO:0000313" key="6">
    <source>
        <dbReference type="EMBL" id="KAF4983254.1"/>
    </source>
</evidence>
<evidence type="ECO:0000256" key="1">
    <source>
        <dbReference type="ARBA" id="ARBA00022723"/>
    </source>
</evidence>
<feature type="region of interest" description="Disordered" evidence="4">
    <location>
        <begin position="98"/>
        <end position="129"/>
    </location>
</feature>
<keyword evidence="1" id="KW-0479">Metal-binding</keyword>
<dbReference type="InterPro" id="IPR001965">
    <property type="entry name" value="Znf_PHD"/>
</dbReference>